<accession>A0ABQ2CPZ5</accession>
<comment type="caution">
    <text evidence="1">The sequence shown here is derived from an EMBL/GenBank/DDBJ whole genome shotgun (WGS) entry which is preliminary data.</text>
</comment>
<evidence type="ECO:0000313" key="2">
    <source>
        <dbReference type="Proteomes" id="UP000633263"/>
    </source>
</evidence>
<evidence type="ECO:0000313" key="1">
    <source>
        <dbReference type="EMBL" id="GGJ01575.1"/>
    </source>
</evidence>
<proteinExistence type="predicted"/>
<dbReference type="Gene3D" id="3.30.110.170">
    <property type="entry name" value="Protein of unknown function (DUF541), domain 1"/>
    <property type="match status" value="1"/>
</dbReference>
<sequence>MRTIMMLPLLVGLAVALPVLAEPLNYNQVSLRAEVQQKVNNDTLTVTLFAEDQDSDPAKLANRITTRLNQGLETARSNNAIRVSSGNRHTQPVYDEKRKNIIAWRERGEIRLEGTDFAAISSTMGELLGNLSLGGMHFSLSPASRSATENELMERAIEAFQQRADIATRSLGGNGYRIVNLNLNTQFMTPRPYMQSGRMMVMAADAEMATPAVEGGEADVSVSADGVIEVQLPQAR</sequence>
<dbReference type="PANTHER" id="PTHR34387">
    <property type="entry name" value="SLR1258 PROTEIN"/>
    <property type="match status" value="1"/>
</dbReference>
<dbReference type="Gene3D" id="3.30.70.2970">
    <property type="entry name" value="Protein of unknown function (DUF541), domain 2"/>
    <property type="match status" value="1"/>
</dbReference>
<dbReference type="Pfam" id="PF04402">
    <property type="entry name" value="SIMPL"/>
    <property type="match status" value="1"/>
</dbReference>
<dbReference type="RefSeq" id="WP_188636286.1">
    <property type="nucleotide sequence ID" value="NZ_BMNN01000003.1"/>
</dbReference>
<dbReference type="PANTHER" id="PTHR34387:SF1">
    <property type="entry name" value="PERIPLASMIC IMMUNOGENIC PROTEIN"/>
    <property type="match status" value="1"/>
</dbReference>
<dbReference type="InterPro" id="IPR052022">
    <property type="entry name" value="26kDa_periplasmic_antigen"/>
</dbReference>
<evidence type="ECO:0008006" key="3">
    <source>
        <dbReference type="Google" id="ProtNLM"/>
    </source>
</evidence>
<dbReference type="InterPro" id="IPR007497">
    <property type="entry name" value="SIMPL/DUF541"/>
</dbReference>
<name>A0ABQ2CPZ5_9GAMM</name>
<dbReference type="EMBL" id="BMNN01000003">
    <property type="protein sequence ID" value="GGJ01575.1"/>
    <property type="molecule type" value="Genomic_DNA"/>
</dbReference>
<gene>
    <name evidence="1" type="ORF">GCM10009083_17950</name>
</gene>
<keyword evidence="2" id="KW-1185">Reference proteome</keyword>
<dbReference type="Proteomes" id="UP000633263">
    <property type="component" value="Unassembled WGS sequence"/>
</dbReference>
<reference evidence="2" key="1">
    <citation type="journal article" date="2019" name="Int. J. Syst. Evol. Microbiol.">
        <title>The Global Catalogue of Microorganisms (GCM) 10K type strain sequencing project: providing services to taxonomists for standard genome sequencing and annotation.</title>
        <authorList>
            <consortium name="The Broad Institute Genomics Platform"/>
            <consortium name="The Broad Institute Genome Sequencing Center for Infectious Disease"/>
            <person name="Wu L."/>
            <person name="Ma J."/>
        </authorList>
    </citation>
    <scope>NUCLEOTIDE SEQUENCE [LARGE SCALE GENOMIC DNA]</scope>
    <source>
        <strain evidence="2">JCM 11590</strain>
    </source>
</reference>
<organism evidence="1 2">
    <name type="scientific">Halopseudomonas pertucinogena</name>
    <dbReference type="NCBI Taxonomy" id="86175"/>
    <lineage>
        <taxon>Bacteria</taxon>
        <taxon>Pseudomonadati</taxon>
        <taxon>Pseudomonadota</taxon>
        <taxon>Gammaproteobacteria</taxon>
        <taxon>Pseudomonadales</taxon>
        <taxon>Pseudomonadaceae</taxon>
        <taxon>Halopseudomonas</taxon>
    </lineage>
</organism>
<protein>
    <recommendedName>
        <fullName evidence="3">DUF541 domain-containing protein</fullName>
    </recommendedName>
</protein>